<gene>
    <name evidence="3" type="ORF">EOE66_12225</name>
</gene>
<dbReference type="Gene3D" id="3.50.50.60">
    <property type="entry name" value="FAD/NAD(P)-binding domain"/>
    <property type="match status" value="1"/>
</dbReference>
<dbReference type="OrthoDB" id="103324at2"/>
<dbReference type="EMBL" id="SACR01000003">
    <property type="protein sequence ID" value="RVU46571.1"/>
    <property type="molecule type" value="Genomic_DNA"/>
</dbReference>
<dbReference type="RefSeq" id="WP_128228930.1">
    <property type="nucleotide sequence ID" value="NZ_SACR01000003.1"/>
</dbReference>
<dbReference type="InterPro" id="IPR050816">
    <property type="entry name" value="Flavin-dep_Halogenase_NPB"/>
</dbReference>
<keyword evidence="1" id="KW-0472">Membrane</keyword>
<reference evidence="3 4" key="1">
    <citation type="submission" date="2019-01" db="EMBL/GenBank/DDBJ databases">
        <authorList>
            <person name="Chen W.-M."/>
        </authorList>
    </citation>
    <scope>NUCLEOTIDE SEQUENCE [LARGE SCALE GENOMIC DNA]</scope>
    <source>
        <strain evidence="3 4">KYPY4</strain>
    </source>
</reference>
<evidence type="ECO:0000313" key="4">
    <source>
        <dbReference type="Proteomes" id="UP000285575"/>
    </source>
</evidence>
<sequence>MTSETTVSPHSEPSRHCDVLVIGGGPAGSTVATLLARQGREVVLMEKAHHPRFHIGESLLPAGVPQLEQLGVRAQVEAIGMPKLGVEFCSPQHSHRAFVEFGDAWNKGLPMAWQVRRADFDEILFRNAAQAGAQTLEGCQARKVAFDAQGVDVEAVLDDGAVQRWRARFVIDASGRDTLLATQHGWKQKNRKHNSAALFGHFRGARRLEGKLEGNISIFWFQHGWFWFIPLADGSTSVGAVCWPYYLKQRDKPLPEFFADTIAMAPELAARLQGAELIDEQVWATGNYSYCADRCAGDRFLMLGDAYAFIDPVFSSGVFLAMQSAFEGAEAVAKALDEPAAYPAARRRFERRMQHGPREFSWFIQRMTNPMMRELFMHPRNPLRMQEAVLSLLAGDIYGKTPIWGSLAAFKAVYYLGSLFALPRTWRAWRARRQMIRDVGAVRGENVIASAS</sequence>
<evidence type="ECO:0000259" key="2">
    <source>
        <dbReference type="Pfam" id="PF01494"/>
    </source>
</evidence>
<keyword evidence="1" id="KW-1133">Transmembrane helix</keyword>
<evidence type="ECO:0000256" key="1">
    <source>
        <dbReference type="SAM" id="Phobius"/>
    </source>
</evidence>
<name>A0A437RIJ2_9BURK</name>
<organism evidence="3 4">
    <name type="scientific">Rubrivivax rivuli</name>
    <dbReference type="NCBI Taxonomy" id="1862385"/>
    <lineage>
        <taxon>Bacteria</taxon>
        <taxon>Pseudomonadati</taxon>
        <taxon>Pseudomonadota</taxon>
        <taxon>Betaproteobacteria</taxon>
        <taxon>Burkholderiales</taxon>
        <taxon>Sphaerotilaceae</taxon>
        <taxon>Rubrivivax</taxon>
    </lineage>
</organism>
<dbReference type="SUPFAM" id="SSF51905">
    <property type="entry name" value="FAD/NAD(P)-binding domain"/>
    <property type="match status" value="1"/>
</dbReference>
<dbReference type="AlphaFoldDB" id="A0A437RIJ2"/>
<proteinExistence type="predicted"/>
<comment type="caution">
    <text evidence="3">The sequence shown here is derived from an EMBL/GenBank/DDBJ whole genome shotgun (WGS) entry which is preliminary data.</text>
</comment>
<accession>A0A437RIJ2</accession>
<dbReference type="PRINTS" id="PR00420">
    <property type="entry name" value="RNGMNOXGNASE"/>
</dbReference>
<evidence type="ECO:0000313" key="3">
    <source>
        <dbReference type="EMBL" id="RVU46571.1"/>
    </source>
</evidence>
<dbReference type="InterPro" id="IPR002938">
    <property type="entry name" value="FAD-bd"/>
</dbReference>
<dbReference type="Proteomes" id="UP000285575">
    <property type="component" value="Unassembled WGS sequence"/>
</dbReference>
<keyword evidence="1" id="KW-0812">Transmembrane</keyword>
<dbReference type="GO" id="GO:0071949">
    <property type="term" value="F:FAD binding"/>
    <property type="evidence" value="ECO:0007669"/>
    <property type="project" value="InterPro"/>
</dbReference>
<feature type="transmembrane region" description="Helical" evidence="1">
    <location>
        <begin position="403"/>
        <end position="422"/>
    </location>
</feature>
<dbReference type="InterPro" id="IPR036188">
    <property type="entry name" value="FAD/NAD-bd_sf"/>
</dbReference>
<dbReference type="PANTHER" id="PTHR43747:SF1">
    <property type="entry name" value="SLR1998 PROTEIN"/>
    <property type="match status" value="1"/>
</dbReference>
<protein>
    <submittedName>
        <fullName evidence="3">NAD(P)/FAD-dependent oxidoreductase</fullName>
    </submittedName>
</protein>
<dbReference type="PANTHER" id="PTHR43747">
    <property type="entry name" value="FAD-BINDING PROTEIN"/>
    <property type="match status" value="1"/>
</dbReference>
<keyword evidence="4" id="KW-1185">Reference proteome</keyword>
<dbReference type="Pfam" id="PF01494">
    <property type="entry name" value="FAD_binding_3"/>
    <property type="match status" value="1"/>
</dbReference>
<feature type="domain" description="FAD-binding" evidence="2">
    <location>
        <begin position="17"/>
        <end position="340"/>
    </location>
</feature>